<dbReference type="FunFam" id="2.30.42.10:FF:000055">
    <property type="entry name" value="PDZ and LIM domain protein 3"/>
    <property type="match status" value="1"/>
</dbReference>
<dbReference type="InterPro" id="IPR050604">
    <property type="entry name" value="PDZ-LIM_domain"/>
</dbReference>
<dbReference type="Gene3D" id="2.30.42.10">
    <property type="match status" value="1"/>
</dbReference>
<feature type="region of interest" description="Disordered" evidence="4">
    <location>
        <begin position="287"/>
        <end position="319"/>
    </location>
</feature>
<evidence type="ECO:0000313" key="6">
    <source>
        <dbReference type="EMBL" id="JAV13794.1"/>
    </source>
</evidence>
<dbReference type="GO" id="GO:0051371">
    <property type="term" value="F:muscle alpha-actinin binding"/>
    <property type="evidence" value="ECO:0007669"/>
    <property type="project" value="TreeGrafter"/>
</dbReference>
<dbReference type="AlphaFoldDB" id="A0A1L8E578"/>
<dbReference type="GO" id="GO:0061061">
    <property type="term" value="P:muscle structure development"/>
    <property type="evidence" value="ECO:0007669"/>
    <property type="project" value="TreeGrafter"/>
</dbReference>
<feature type="domain" description="PDZ" evidence="5">
    <location>
        <begin position="4"/>
        <end position="86"/>
    </location>
</feature>
<dbReference type="InterPro" id="IPR001478">
    <property type="entry name" value="PDZ"/>
</dbReference>
<proteinExistence type="predicted"/>
<dbReference type="GO" id="GO:0005912">
    <property type="term" value="C:adherens junction"/>
    <property type="evidence" value="ECO:0007669"/>
    <property type="project" value="TreeGrafter"/>
</dbReference>
<name>A0A1L8E578_9DIPT</name>
<dbReference type="PANTHER" id="PTHR24214:SF38">
    <property type="entry name" value="PDZ AND LIM DOMAIN PROTEIN ZASP-RELATED"/>
    <property type="match status" value="1"/>
</dbReference>
<keyword evidence="3" id="KW-0479">Metal-binding</keyword>
<feature type="region of interest" description="Disordered" evidence="4">
    <location>
        <begin position="227"/>
        <end position="253"/>
    </location>
</feature>
<dbReference type="GO" id="GO:0003779">
    <property type="term" value="F:actin binding"/>
    <property type="evidence" value="ECO:0007669"/>
    <property type="project" value="TreeGrafter"/>
</dbReference>
<dbReference type="GO" id="GO:0031941">
    <property type="term" value="C:filamentous actin"/>
    <property type="evidence" value="ECO:0007669"/>
    <property type="project" value="TreeGrafter"/>
</dbReference>
<evidence type="ECO:0000256" key="3">
    <source>
        <dbReference type="ARBA" id="ARBA00023038"/>
    </source>
</evidence>
<dbReference type="Pfam" id="PF00595">
    <property type="entry name" value="PDZ"/>
    <property type="match status" value="1"/>
</dbReference>
<dbReference type="CDD" id="cd23068">
    <property type="entry name" value="PDZ_ZASP52-like"/>
    <property type="match status" value="1"/>
</dbReference>
<dbReference type="SUPFAM" id="SSF50156">
    <property type="entry name" value="PDZ domain-like"/>
    <property type="match status" value="1"/>
</dbReference>
<evidence type="ECO:0000256" key="2">
    <source>
        <dbReference type="ARBA" id="ARBA00022490"/>
    </source>
</evidence>
<dbReference type="SMART" id="SM00228">
    <property type="entry name" value="PDZ"/>
    <property type="match status" value="1"/>
</dbReference>
<protein>
    <submittedName>
        <fullName evidence="6">Putative titin isoform x3</fullName>
    </submittedName>
</protein>
<feature type="compositionally biased region" description="Acidic residues" evidence="4">
    <location>
        <begin position="301"/>
        <end position="313"/>
    </location>
</feature>
<dbReference type="PANTHER" id="PTHR24214">
    <property type="entry name" value="PDZ AND LIM DOMAIN PROTEIN ZASP"/>
    <property type="match status" value="1"/>
</dbReference>
<dbReference type="GO" id="GO:0001725">
    <property type="term" value="C:stress fiber"/>
    <property type="evidence" value="ECO:0007669"/>
    <property type="project" value="TreeGrafter"/>
</dbReference>
<evidence type="ECO:0000259" key="5">
    <source>
        <dbReference type="PROSITE" id="PS50106"/>
    </source>
</evidence>
<keyword evidence="3" id="KW-0862">Zinc</keyword>
<dbReference type="InterPro" id="IPR036034">
    <property type="entry name" value="PDZ_sf"/>
</dbReference>
<dbReference type="GO" id="GO:0030018">
    <property type="term" value="C:Z disc"/>
    <property type="evidence" value="ECO:0007669"/>
    <property type="project" value="TreeGrafter"/>
</dbReference>
<keyword evidence="3" id="KW-0440">LIM domain</keyword>
<organism evidence="6">
    <name type="scientific">Nyssomyia neivai</name>
    <dbReference type="NCBI Taxonomy" id="330878"/>
    <lineage>
        <taxon>Eukaryota</taxon>
        <taxon>Metazoa</taxon>
        <taxon>Ecdysozoa</taxon>
        <taxon>Arthropoda</taxon>
        <taxon>Hexapoda</taxon>
        <taxon>Insecta</taxon>
        <taxon>Pterygota</taxon>
        <taxon>Neoptera</taxon>
        <taxon>Endopterygota</taxon>
        <taxon>Diptera</taxon>
        <taxon>Nematocera</taxon>
        <taxon>Psychodoidea</taxon>
        <taxon>Psychodidae</taxon>
        <taxon>Nyssomyia</taxon>
    </lineage>
</organism>
<evidence type="ECO:0000256" key="1">
    <source>
        <dbReference type="ARBA" id="ARBA00004496"/>
    </source>
</evidence>
<evidence type="ECO:0000256" key="4">
    <source>
        <dbReference type="SAM" id="MobiDB-lite"/>
    </source>
</evidence>
<dbReference type="GO" id="GO:0030036">
    <property type="term" value="P:actin cytoskeleton organization"/>
    <property type="evidence" value="ECO:0007669"/>
    <property type="project" value="TreeGrafter"/>
</dbReference>
<comment type="subcellular location">
    <subcellularLocation>
        <location evidence="1">Cytoplasm</location>
    </subcellularLocation>
</comment>
<dbReference type="EMBL" id="GFDF01000290">
    <property type="protein sequence ID" value="JAV13794.1"/>
    <property type="molecule type" value="Transcribed_RNA"/>
</dbReference>
<reference evidence="6" key="1">
    <citation type="submission" date="2016-12" db="EMBL/GenBank/DDBJ databases">
        <title>An insight into the sialome and mialome of the sand fly, Nyssomyia neivai.</title>
        <authorList>
            <person name="Sebastian V."/>
            <person name="Goulart T.M."/>
            <person name="Oliveira W."/>
            <person name="Calvo E."/>
            <person name="Oliveira L.F."/>
            <person name="Pinto M.C."/>
            <person name="Rosselino A.M."/>
            <person name="Ribeiro J.M."/>
        </authorList>
    </citation>
    <scope>NUCLEOTIDE SEQUENCE</scope>
</reference>
<accession>A0A1L8E578</accession>
<keyword evidence="2" id="KW-0963">Cytoplasm</keyword>
<dbReference type="PROSITE" id="PS50106">
    <property type="entry name" value="PDZ"/>
    <property type="match status" value="1"/>
</dbReference>
<sequence length="564" mass="63861">MVLDLKFSKFNDTPWGFRLTGGADFDFPLTVIKVTEGSLAAEAGMQLGDVVVRINDTPASNLSHLEAHNVLLAAGNNFMLGIQRENEDEYVKKEADAENPPAEQQQIEPIIEEPAAEEAEAKMIEDVDIKVSDDQIAEVISSEAEYLKDHNIIGVNFNKIIPQALALKTSEVFKTLNAEAVKTKEDKMQEERKWTTFLQKPNRPIPKSKWDIEQEKRESYKVKIVKQPKPRIAPDRIPTPTNLPHLQDNDTPKKQLEGEMEDFNEATEGNVAAEEELYDQENNAEDFIDEEELVTSTADNEVPDLEEEEEQQNPDEVSKEVEEKLLEVQRQLLSLSNLPHAIKSTLDAVTEQLSKIVPMEKEDPEEIQQEAVEEVVADDHNTFGENQEITEMCGENEEQLAEEHNVDQDDQETIDGLRNDVPEKIQDNEENLTQEEIEQQQRVIRDRTPKIPPKPKLTSAFGPLVPQERPIFLPGGRKWRKPKDAFNDEFIAEVLSSQAELIIGTTLGVNFLKYQKPEKKVDLSGSEVYRMIHCMDKEPAHGIAVRPEKVLTAEDVHRVGSSVL</sequence>